<dbReference type="AlphaFoldDB" id="A0A397UWQ7"/>
<comment type="caution">
    <text evidence="3">The sequence shown here is derived from an EMBL/GenBank/DDBJ whole genome shotgun (WGS) entry which is preliminary data.</text>
</comment>
<organism evidence="3 4">
    <name type="scientific">Gigaspora rosea</name>
    <dbReference type="NCBI Taxonomy" id="44941"/>
    <lineage>
        <taxon>Eukaryota</taxon>
        <taxon>Fungi</taxon>
        <taxon>Fungi incertae sedis</taxon>
        <taxon>Mucoromycota</taxon>
        <taxon>Glomeromycotina</taxon>
        <taxon>Glomeromycetes</taxon>
        <taxon>Diversisporales</taxon>
        <taxon>Gigasporaceae</taxon>
        <taxon>Gigaspora</taxon>
    </lineage>
</organism>
<dbReference type="EMBL" id="QKWP01000807">
    <property type="protein sequence ID" value="RIB14680.1"/>
    <property type="molecule type" value="Genomic_DNA"/>
</dbReference>
<dbReference type="OrthoDB" id="6068913at2759"/>
<dbReference type="GO" id="GO:0005886">
    <property type="term" value="C:plasma membrane"/>
    <property type="evidence" value="ECO:0007669"/>
    <property type="project" value="TreeGrafter"/>
</dbReference>
<accession>A0A397UWQ7</accession>
<reference evidence="3 4" key="1">
    <citation type="submission" date="2018-06" db="EMBL/GenBank/DDBJ databases">
        <title>Comparative genomics reveals the genomic features of Rhizophagus irregularis, R. cerebriforme, R. diaphanum and Gigaspora rosea, and their symbiotic lifestyle signature.</title>
        <authorList>
            <person name="Morin E."/>
            <person name="San Clemente H."/>
            <person name="Chen E.C.H."/>
            <person name="De La Providencia I."/>
            <person name="Hainaut M."/>
            <person name="Kuo A."/>
            <person name="Kohler A."/>
            <person name="Murat C."/>
            <person name="Tang N."/>
            <person name="Roy S."/>
            <person name="Loubradou J."/>
            <person name="Henrissat B."/>
            <person name="Grigoriev I.V."/>
            <person name="Corradi N."/>
            <person name="Roux C."/>
            <person name="Martin F.M."/>
        </authorList>
    </citation>
    <scope>NUCLEOTIDE SEQUENCE [LARGE SCALE GENOMIC DNA]</scope>
    <source>
        <strain evidence="3 4">DAOM 194757</strain>
    </source>
</reference>
<keyword evidence="2" id="KW-1133">Transmembrane helix</keyword>
<proteinExistence type="predicted"/>
<name>A0A397UWQ7_9GLOM</name>
<evidence type="ECO:0000256" key="2">
    <source>
        <dbReference type="SAM" id="Phobius"/>
    </source>
</evidence>
<feature type="transmembrane region" description="Helical" evidence="2">
    <location>
        <begin position="263"/>
        <end position="282"/>
    </location>
</feature>
<dbReference type="Proteomes" id="UP000266673">
    <property type="component" value="Unassembled WGS sequence"/>
</dbReference>
<keyword evidence="1" id="KW-0677">Repeat</keyword>
<feature type="transmembrane region" description="Helical" evidence="2">
    <location>
        <begin position="191"/>
        <end position="216"/>
    </location>
</feature>
<keyword evidence="4" id="KW-1185">Reference proteome</keyword>
<keyword evidence="2" id="KW-0812">Transmembrane</keyword>
<protein>
    <recommendedName>
        <fullName evidence="5">Ion transport domain-containing protein</fullName>
    </recommendedName>
</protein>
<dbReference type="InterPro" id="IPR024862">
    <property type="entry name" value="TRPV"/>
</dbReference>
<evidence type="ECO:0008006" key="5">
    <source>
        <dbReference type="Google" id="ProtNLM"/>
    </source>
</evidence>
<feature type="transmembrane region" description="Helical" evidence="2">
    <location>
        <begin position="131"/>
        <end position="154"/>
    </location>
</feature>
<gene>
    <name evidence="3" type="ORF">C2G38_1635876</name>
</gene>
<dbReference type="PANTHER" id="PTHR10582:SF2">
    <property type="entry name" value="INACTIVE"/>
    <property type="match status" value="1"/>
</dbReference>
<evidence type="ECO:0000313" key="4">
    <source>
        <dbReference type="Proteomes" id="UP000266673"/>
    </source>
</evidence>
<keyword evidence="2" id="KW-0472">Membrane</keyword>
<feature type="transmembrane region" description="Helical" evidence="2">
    <location>
        <begin position="160"/>
        <end position="179"/>
    </location>
</feature>
<dbReference type="PANTHER" id="PTHR10582">
    <property type="entry name" value="TRANSIENT RECEPTOR POTENTIAL ION CHANNEL PROTEIN"/>
    <property type="match status" value="1"/>
</dbReference>
<dbReference type="GO" id="GO:0005216">
    <property type="term" value="F:monoatomic ion channel activity"/>
    <property type="evidence" value="ECO:0007669"/>
    <property type="project" value="InterPro"/>
</dbReference>
<dbReference type="GO" id="GO:0098703">
    <property type="term" value="P:calcium ion import across plasma membrane"/>
    <property type="evidence" value="ECO:0007669"/>
    <property type="project" value="TreeGrafter"/>
</dbReference>
<sequence length="336" mass="39792">MASHLSCYRRYYNLSTSFFDRLISNLWVRWINFKENYFQKFQERCPLFRDYIVKPVIKFYYVAIVQQYNTCNSSTKFCFLSEKYKFWKELILPRTNPFTHSNKVEVINEEFYRYLNGEALLKFKWNAYGKYYYLAAWVIYTVFLLSFVIAATYYKTISQTSLVILLKITICLAIWHLFFELRQFIYAPLNYISSAWNFFDLGAFLLPMISSIIWLQNKNLPTEWATFSTLLLEIKFLLYFRAIEFSGSYFSMILGVAQRGFSFLLILGFIVFAFAHSLHLLLRPTIDVSLKNPSYSNDQNDPWNLAATYNTIDPNGTIETNSSLIEPLLRLQICLC</sequence>
<dbReference type="STRING" id="44941.A0A397UWQ7"/>
<evidence type="ECO:0000313" key="3">
    <source>
        <dbReference type="EMBL" id="RIB14680.1"/>
    </source>
</evidence>
<evidence type="ECO:0000256" key="1">
    <source>
        <dbReference type="ARBA" id="ARBA00022737"/>
    </source>
</evidence>